<dbReference type="RefSeq" id="WP_188976942.1">
    <property type="nucleotide sequence ID" value="NZ_BMPG01000001.1"/>
</dbReference>
<protein>
    <recommendedName>
        <fullName evidence="2">NodB homology domain-containing protein</fullName>
    </recommendedName>
</protein>
<organism evidence="3 4">
    <name type="scientific">Halocalculus aciditolerans</name>
    <dbReference type="NCBI Taxonomy" id="1383812"/>
    <lineage>
        <taxon>Archaea</taxon>
        <taxon>Methanobacteriati</taxon>
        <taxon>Methanobacteriota</taxon>
        <taxon>Stenosarchaea group</taxon>
        <taxon>Halobacteria</taxon>
        <taxon>Halobacteriales</taxon>
        <taxon>Halobacteriaceae</taxon>
        <taxon>Halocalculus</taxon>
    </lineage>
</organism>
<comment type="caution">
    <text evidence="3">The sequence shown here is derived from an EMBL/GenBank/DDBJ whole genome shotgun (WGS) entry which is preliminary data.</text>
</comment>
<dbReference type="Gene3D" id="3.20.20.370">
    <property type="entry name" value="Glycoside hydrolase/deacetylase"/>
    <property type="match status" value="1"/>
</dbReference>
<dbReference type="PANTHER" id="PTHR47561:SF1">
    <property type="entry name" value="POLYSACCHARIDE DEACETYLASE FAMILY PROTEIN (AFU_ORTHOLOGUE AFUA_6G05030)"/>
    <property type="match status" value="1"/>
</dbReference>
<evidence type="ECO:0000313" key="4">
    <source>
        <dbReference type="Proteomes" id="UP000607197"/>
    </source>
</evidence>
<dbReference type="OrthoDB" id="10436at2157"/>
<accession>A0A830FHJ0</accession>
<proteinExistence type="predicted"/>
<feature type="domain" description="NodB homology" evidence="2">
    <location>
        <begin position="64"/>
        <end position="154"/>
    </location>
</feature>
<dbReference type="SUPFAM" id="SSF88713">
    <property type="entry name" value="Glycoside hydrolase/deacetylase"/>
    <property type="match status" value="1"/>
</dbReference>
<dbReference type="InterPro" id="IPR002509">
    <property type="entry name" value="NODB_dom"/>
</dbReference>
<evidence type="ECO:0000256" key="1">
    <source>
        <dbReference type="SAM" id="MobiDB-lite"/>
    </source>
</evidence>
<reference evidence="3" key="1">
    <citation type="journal article" date="2014" name="Int. J. Syst. Evol. Microbiol.">
        <title>Complete genome sequence of Corynebacterium casei LMG S-19264T (=DSM 44701T), isolated from a smear-ripened cheese.</title>
        <authorList>
            <consortium name="US DOE Joint Genome Institute (JGI-PGF)"/>
            <person name="Walter F."/>
            <person name="Albersmeier A."/>
            <person name="Kalinowski J."/>
            <person name="Ruckert C."/>
        </authorList>
    </citation>
    <scope>NUCLEOTIDE SEQUENCE</scope>
    <source>
        <strain evidence="3">JCM 19596</strain>
    </source>
</reference>
<dbReference type="Proteomes" id="UP000607197">
    <property type="component" value="Unassembled WGS sequence"/>
</dbReference>
<gene>
    <name evidence="3" type="ORF">GCM10009039_12550</name>
</gene>
<dbReference type="AlphaFoldDB" id="A0A830FHJ0"/>
<dbReference type="GO" id="GO:0016810">
    <property type="term" value="F:hydrolase activity, acting on carbon-nitrogen (but not peptide) bonds"/>
    <property type="evidence" value="ECO:0007669"/>
    <property type="project" value="InterPro"/>
</dbReference>
<dbReference type="GO" id="GO:0005975">
    <property type="term" value="P:carbohydrate metabolic process"/>
    <property type="evidence" value="ECO:0007669"/>
    <property type="project" value="InterPro"/>
</dbReference>
<evidence type="ECO:0000313" key="3">
    <source>
        <dbReference type="EMBL" id="GGL55875.1"/>
    </source>
</evidence>
<reference evidence="3" key="2">
    <citation type="submission" date="2020-09" db="EMBL/GenBank/DDBJ databases">
        <authorList>
            <person name="Sun Q."/>
            <person name="Ohkuma M."/>
        </authorList>
    </citation>
    <scope>NUCLEOTIDE SEQUENCE</scope>
    <source>
        <strain evidence="3">JCM 19596</strain>
    </source>
</reference>
<sequence length="301" mass="34380">MTADSTAAETDRTRVLEPAASDDAPWAHAQATEWPVRRQVLLTLDLERDFGTAVTTPSFDALDAVDDLAALLERYDVPLTCFVQTAVLDRRPGAVETLRDAGVDVRFHPHSHTHRRRDRTQFEGEIRQSTRRYRDFFDRDPVGYRVPDGNVRPEDYDVLVDEGYAFDASLFPSWRPGRFSRNGAPTTPHYLDAHDLFEIPFTVYSERVRVPTALSYCRLLGRPYTTLLCRRPPPVVMFNIHMHDLVTPPAYDDLPAFYKAVYARNPDGFGVLERAIRAFDDRGYSFATVDHVHDALRTQHS</sequence>
<keyword evidence="4" id="KW-1185">Reference proteome</keyword>
<feature type="region of interest" description="Disordered" evidence="1">
    <location>
        <begin position="1"/>
        <end position="28"/>
    </location>
</feature>
<dbReference type="InterPro" id="IPR011330">
    <property type="entry name" value="Glyco_hydro/deAcase_b/a-brl"/>
</dbReference>
<name>A0A830FHJ0_9EURY</name>
<dbReference type="PANTHER" id="PTHR47561">
    <property type="entry name" value="POLYSACCHARIDE DEACETYLASE FAMILY PROTEIN (AFU_ORTHOLOGUE AFUA_6G05030)"/>
    <property type="match status" value="1"/>
</dbReference>
<dbReference type="EMBL" id="BMPG01000001">
    <property type="protein sequence ID" value="GGL55875.1"/>
    <property type="molecule type" value="Genomic_DNA"/>
</dbReference>
<dbReference type="Pfam" id="PF01522">
    <property type="entry name" value="Polysacc_deac_1"/>
    <property type="match status" value="1"/>
</dbReference>
<evidence type="ECO:0000259" key="2">
    <source>
        <dbReference type="Pfam" id="PF01522"/>
    </source>
</evidence>